<comment type="caution">
    <text evidence="2">The sequence shown here is derived from an EMBL/GenBank/DDBJ whole genome shotgun (WGS) entry which is preliminary data.</text>
</comment>
<dbReference type="Proteomes" id="UP000011607">
    <property type="component" value="Unassembled WGS sequence"/>
</dbReference>
<proteinExistence type="predicted"/>
<name>M0MEF3_9EURY</name>
<accession>M0MEF3</accession>
<evidence type="ECO:0000256" key="1">
    <source>
        <dbReference type="SAM" id="MobiDB-lite"/>
    </source>
</evidence>
<sequence length="28" mass="3258">MVEEVTPEEVKEKLEDDDVQVVDIRPES</sequence>
<dbReference type="SUPFAM" id="SSF52821">
    <property type="entry name" value="Rhodanese/Cell cycle control phosphatase"/>
    <property type="match status" value="1"/>
</dbReference>
<dbReference type="AlphaFoldDB" id="M0MEF3"/>
<keyword evidence="3" id="KW-1185">Reference proteome</keyword>
<dbReference type="InterPro" id="IPR036873">
    <property type="entry name" value="Rhodanese-like_dom_sf"/>
</dbReference>
<evidence type="ECO:0008006" key="4">
    <source>
        <dbReference type="Google" id="ProtNLM"/>
    </source>
</evidence>
<feature type="non-terminal residue" evidence="2">
    <location>
        <position position="28"/>
    </location>
</feature>
<evidence type="ECO:0000313" key="3">
    <source>
        <dbReference type="Proteomes" id="UP000011607"/>
    </source>
</evidence>
<organism evidence="2 3">
    <name type="scientific">Halobiforma nitratireducens JCM 10879</name>
    <dbReference type="NCBI Taxonomy" id="1227454"/>
    <lineage>
        <taxon>Archaea</taxon>
        <taxon>Methanobacteriati</taxon>
        <taxon>Methanobacteriota</taxon>
        <taxon>Stenosarchaea group</taxon>
        <taxon>Halobacteria</taxon>
        <taxon>Halobacteriales</taxon>
        <taxon>Natrialbaceae</taxon>
        <taxon>Halobiforma</taxon>
    </lineage>
</organism>
<reference evidence="2 3" key="1">
    <citation type="journal article" date="2014" name="PLoS Genet.">
        <title>Phylogenetically driven sequencing of extremely halophilic archaea reveals strategies for static and dynamic osmo-response.</title>
        <authorList>
            <person name="Becker E.A."/>
            <person name="Seitzer P.M."/>
            <person name="Tritt A."/>
            <person name="Larsen D."/>
            <person name="Krusor M."/>
            <person name="Yao A.I."/>
            <person name="Wu D."/>
            <person name="Madern D."/>
            <person name="Eisen J.A."/>
            <person name="Darling A.E."/>
            <person name="Facciotti M.T."/>
        </authorList>
    </citation>
    <scope>NUCLEOTIDE SEQUENCE [LARGE SCALE GENOMIC DNA]</scope>
    <source>
        <strain evidence="2 3">JCM 10879</strain>
    </source>
</reference>
<dbReference type="STRING" id="1227454.C446_03279"/>
<protein>
    <recommendedName>
        <fullName evidence="4">Rhodanese</fullName>
    </recommendedName>
</protein>
<evidence type="ECO:0000313" key="2">
    <source>
        <dbReference type="EMBL" id="EMA43029.1"/>
    </source>
</evidence>
<dbReference type="EMBL" id="AOMA01000045">
    <property type="protein sequence ID" value="EMA43029.1"/>
    <property type="molecule type" value="Genomic_DNA"/>
</dbReference>
<feature type="region of interest" description="Disordered" evidence="1">
    <location>
        <begin position="1"/>
        <end position="28"/>
    </location>
</feature>
<gene>
    <name evidence="2" type="ORF">C446_03279</name>
</gene>